<evidence type="ECO:0000256" key="3">
    <source>
        <dbReference type="ARBA" id="ARBA00022475"/>
    </source>
</evidence>
<keyword evidence="4 7" id="KW-0812">Transmembrane</keyword>
<dbReference type="Gene3D" id="1.20.1250.20">
    <property type="entry name" value="MFS general substrate transporter like domains"/>
    <property type="match status" value="1"/>
</dbReference>
<feature type="transmembrane region" description="Helical" evidence="7">
    <location>
        <begin position="315"/>
        <end position="335"/>
    </location>
</feature>
<comment type="subcellular location">
    <subcellularLocation>
        <location evidence="1">Cell membrane</location>
        <topology evidence="1">Multi-pass membrane protein</topology>
    </subcellularLocation>
</comment>
<comment type="caution">
    <text evidence="9">The sequence shown here is derived from an EMBL/GenBank/DDBJ whole genome shotgun (WGS) entry which is preliminary data.</text>
</comment>
<dbReference type="RefSeq" id="WP_186808230.1">
    <property type="nucleotide sequence ID" value="NZ_BJUU01000015.1"/>
</dbReference>
<sequence length="416" mass="43041">MSTSRAAAPRGLGASFWRLFASSSGSNLGDGILQAALPLVAASLTRDPLLVSLVASLAMLPWLLFAIPAGAIVDRMDRRRAMQAANAFRALVLLVLALLLATGLASIWAVYVVAFLLGMAETIYDNAARAMLPNVVRRDQLERGNSLLSTVESVTNLFLGAPLGALLFAAWAVLPLGASIVLFVAAALLIVTVRGRFAPERATRTTLSADIREGLVWLIHHPVLRQLVWATGLGAFAFSIVNGIGVLFVLDALGLTEAAFGVLLSVVGVGAVLGALASPLLTAALGRTAAMGVTSVTAGLALAAMGLWPTVVVTFVSWPLASLAVSAFNVQVMSVRQALIPDALFGRVQGVYRTVLWGSMPLGAVFGGAVGSTLGLPAAFLVAGGIGTVSGIATWTVLAVFRRRIAAAFADEPAPR</sequence>
<keyword evidence="10" id="KW-1185">Reference proteome</keyword>
<feature type="domain" description="Major facilitator superfamily (MFS) profile" evidence="8">
    <location>
        <begin position="15"/>
        <end position="402"/>
    </location>
</feature>
<proteinExistence type="predicted"/>
<evidence type="ECO:0000256" key="5">
    <source>
        <dbReference type="ARBA" id="ARBA00022989"/>
    </source>
</evidence>
<dbReference type="Pfam" id="PF05977">
    <property type="entry name" value="MFS_3"/>
    <property type="match status" value="1"/>
</dbReference>
<dbReference type="InterPro" id="IPR036259">
    <property type="entry name" value="MFS_trans_sf"/>
</dbReference>
<keyword evidence="2" id="KW-0813">Transport</keyword>
<reference evidence="9 10" key="1">
    <citation type="submission" date="2019-07" db="EMBL/GenBank/DDBJ databases">
        <title>Whole genome shotgun sequence of Agrococcus baldri NBRC 103055.</title>
        <authorList>
            <person name="Hosoyama A."/>
            <person name="Uohara A."/>
            <person name="Ohji S."/>
            <person name="Ichikawa N."/>
        </authorList>
    </citation>
    <scope>NUCLEOTIDE SEQUENCE [LARGE SCALE GENOMIC DNA]</scope>
    <source>
        <strain evidence="9 10">NBRC 103055</strain>
    </source>
</reference>
<dbReference type="SUPFAM" id="SSF103473">
    <property type="entry name" value="MFS general substrate transporter"/>
    <property type="match status" value="1"/>
</dbReference>
<evidence type="ECO:0000256" key="4">
    <source>
        <dbReference type="ARBA" id="ARBA00022692"/>
    </source>
</evidence>
<protein>
    <submittedName>
        <fullName evidence="9">MFS transporter</fullName>
    </submittedName>
</protein>
<feature type="transmembrane region" description="Helical" evidence="7">
    <location>
        <begin position="262"/>
        <end position="282"/>
    </location>
</feature>
<dbReference type="EMBL" id="BJUU01000015">
    <property type="protein sequence ID" value="GEK80854.1"/>
    <property type="molecule type" value="Genomic_DNA"/>
</dbReference>
<accession>A0AA87RDB1</accession>
<evidence type="ECO:0000313" key="10">
    <source>
        <dbReference type="Proteomes" id="UP000321749"/>
    </source>
</evidence>
<organism evidence="9 10">
    <name type="scientific">Agrococcus baldri</name>
    <dbReference type="NCBI Taxonomy" id="153730"/>
    <lineage>
        <taxon>Bacteria</taxon>
        <taxon>Bacillati</taxon>
        <taxon>Actinomycetota</taxon>
        <taxon>Actinomycetes</taxon>
        <taxon>Micrococcales</taxon>
        <taxon>Microbacteriaceae</taxon>
        <taxon>Agrococcus</taxon>
    </lineage>
</organism>
<dbReference type="InterPro" id="IPR010290">
    <property type="entry name" value="TM_effector"/>
</dbReference>
<dbReference type="AlphaFoldDB" id="A0AA87RDB1"/>
<feature type="transmembrane region" description="Helical" evidence="7">
    <location>
        <begin position="355"/>
        <end position="374"/>
    </location>
</feature>
<dbReference type="CDD" id="cd06173">
    <property type="entry name" value="MFS_MefA_like"/>
    <property type="match status" value="1"/>
</dbReference>
<keyword evidence="5 7" id="KW-1133">Transmembrane helix</keyword>
<keyword evidence="3" id="KW-1003">Cell membrane</keyword>
<evidence type="ECO:0000256" key="1">
    <source>
        <dbReference type="ARBA" id="ARBA00004651"/>
    </source>
</evidence>
<evidence type="ECO:0000256" key="6">
    <source>
        <dbReference type="ARBA" id="ARBA00023136"/>
    </source>
</evidence>
<gene>
    <name evidence="9" type="ORF">ABA31_22050</name>
</gene>
<feature type="transmembrane region" description="Helical" evidence="7">
    <location>
        <begin position="380"/>
        <end position="401"/>
    </location>
</feature>
<evidence type="ECO:0000313" key="9">
    <source>
        <dbReference type="EMBL" id="GEK80854.1"/>
    </source>
</evidence>
<feature type="transmembrane region" description="Helical" evidence="7">
    <location>
        <begin position="49"/>
        <end position="69"/>
    </location>
</feature>
<dbReference type="GO" id="GO:0022857">
    <property type="term" value="F:transmembrane transporter activity"/>
    <property type="evidence" value="ECO:0007669"/>
    <property type="project" value="InterPro"/>
</dbReference>
<evidence type="ECO:0000259" key="8">
    <source>
        <dbReference type="PROSITE" id="PS50850"/>
    </source>
</evidence>
<keyword evidence="6 7" id="KW-0472">Membrane</keyword>
<dbReference type="PROSITE" id="PS50850">
    <property type="entry name" value="MFS"/>
    <property type="match status" value="1"/>
</dbReference>
<dbReference type="PANTHER" id="PTHR23513">
    <property type="entry name" value="INTEGRAL MEMBRANE EFFLUX PROTEIN-RELATED"/>
    <property type="match status" value="1"/>
</dbReference>
<evidence type="ECO:0000256" key="2">
    <source>
        <dbReference type="ARBA" id="ARBA00022448"/>
    </source>
</evidence>
<feature type="transmembrane region" description="Helical" evidence="7">
    <location>
        <begin position="90"/>
        <end position="117"/>
    </location>
</feature>
<feature type="transmembrane region" description="Helical" evidence="7">
    <location>
        <begin position="227"/>
        <end position="250"/>
    </location>
</feature>
<name>A0AA87RDB1_9MICO</name>
<feature type="transmembrane region" description="Helical" evidence="7">
    <location>
        <begin position="289"/>
        <end position="309"/>
    </location>
</feature>
<evidence type="ECO:0000256" key="7">
    <source>
        <dbReference type="SAM" id="Phobius"/>
    </source>
</evidence>
<feature type="transmembrane region" description="Helical" evidence="7">
    <location>
        <begin position="165"/>
        <end position="191"/>
    </location>
</feature>
<dbReference type="PANTHER" id="PTHR23513:SF6">
    <property type="entry name" value="MAJOR FACILITATOR SUPERFAMILY ASSOCIATED DOMAIN-CONTAINING PROTEIN"/>
    <property type="match status" value="1"/>
</dbReference>
<dbReference type="Proteomes" id="UP000321749">
    <property type="component" value="Unassembled WGS sequence"/>
</dbReference>
<dbReference type="GO" id="GO:0005886">
    <property type="term" value="C:plasma membrane"/>
    <property type="evidence" value="ECO:0007669"/>
    <property type="project" value="UniProtKB-SubCell"/>
</dbReference>
<dbReference type="InterPro" id="IPR020846">
    <property type="entry name" value="MFS_dom"/>
</dbReference>